<organism evidence="5 6">
    <name type="scientific">Pedobacter psychrophilus</name>
    <dbReference type="NCBI Taxonomy" id="1826909"/>
    <lineage>
        <taxon>Bacteria</taxon>
        <taxon>Pseudomonadati</taxon>
        <taxon>Bacteroidota</taxon>
        <taxon>Sphingobacteriia</taxon>
        <taxon>Sphingobacteriales</taxon>
        <taxon>Sphingobacteriaceae</taxon>
        <taxon>Pedobacter</taxon>
    </lineage>
</organism>
<evidence type="ECO:0000256" key="3">
    <source>
        <dbReference type="ARBA" id="ARBA00023237"/>
    </source>
</evidence>
<dbReference type="GO" id="GO:0009279">
    <property type="term" value="C:cell outer membrane"/>
    <property type="evidence" value="ECO:0007669"/>
    <property type="project" value="UniProtKB-SubCell"/>
</dbReference>
<accession>A0A179DG17</accession>
<dbReference type="Gene3D" id="2.40.170.20">
    <property type="entry name" value="TonB-dependent receptor, beta-barrel domain"/>
    <property type="match status" value="1"/>
</dbReference>
<keyword evidence="4" id="KW-0732">Signal</keyword>
<gene>
    <name evidence="5" type="ORF">A5893_09175</name>
</gene>
<sequence length="585" mass="65308">MILNKNMTKHIYKASFLILSGLFASNALYAQTQPAEKTVPTKTTVSRDTSKTSVTEEVEVVRSYRPVLADAVKIRRSPNLNDIRPFNPKITYSLMDKRLELNSGIRELEAQKLVKLKQEELKNNFAKLALGNLGTTLAQLNIATGQDEALQAGFNFNHLGMSGKLNEQKISKQSFGGYGRSIGDALVLEGKLSYDRTSTYFYGQDPQGTFTNLNPEKQKFNYFEAEGVVLNRNDADEETNFDYAAKINASIFNNAFEAKETSVIVSGGLGKDLNKFHLGANAIVDITTSKDLSYSFNNNLFKLNPYIQFKTDRFRFTGGVNYANEFGANQRINIFPAASLDFMLIKNYLTIFGNLGGDVDKTLIKNLSDVNPYLNQNVDLRNSVKKLDVAGGIRGTVAPNVGYKAMVNYQTISDLSYYVNDINTKQKFNVSYFAGNTNILGFDGELNVSFSDDFKLDSKVQIKQYDIKTEQFAWLRPSFILTSTASFKIVDKVKISGDLLFQGETKAKIFDFAPIVTPAPPTPTIVASVKTIKAFADISIGAEYQYNNQISGFFRVNNVLGNEYERMPYYPNYGINILGGLRYGF</sequence>
<evidence type="ECO:0008006" key="7">
    <source>
        <dbReference type="Google" id="ProtNLM"/>
    </source>
</evidence>
<evidence type="ECO:0000256" key="1">
    <source>
        <dbReference type="ARBA" id="ARBA00004442"/>
    </source>
</evidence>
<keyword evidence="3" id="KW-0998">Cell outer membrane</keyword>
<comment type="subcellular location">
    <subcellularLocation>
        <location evidence="1">Cell outer membrane</location>
    </subcellularLocation>
</comment>
<dbReference type="AlphaFoldDB" id="A0A179DG17"/>
<proteinExistence type="predicted"/>
<dbReference type="Proteomes" id="UP000078459">
    <property type="component" value="Unassembled WGS sequence"/>
</dbReference>
<feature type="chain" id="PRO_5008100531" description="TonB-dependent receptor-like beta-barrel domain-containing protein" evidence="4">
    <location>
        <begin position="30"/>
        <end position="585"/>
    </location>
</feature>
<keyword evidence="2" id="KW-0472">Membrane</keyword>
<comment type="caution">
    <text evidence="5">The sequence shown here is derived from an EMBL/GenBank/DDBJ whole genome shotgun (WGS) entry which is preliminary data.</text>
</comment>
<evidence type="ECO:0000313" key="6">
    <source>
        <dbReference type="Proteomes" id="UP000078459"/>
    </source>
</evidence>
<feature type="signal peptide" evidence="4">
    <location>
        <begin position="1"/>
        <end position="29"/>
    </location>
</feature>
<dbReference type="EMBL" id="LWHJ01000027">
    <property type="protein sequence ID" value="OAQ39742.1"/>
    <property type="molecule type" value="Genomic_DNA"/>
</dbReference>
<dbReference type="SUPFAM" id="SSF56935">
    <property type="entry name" value="Porins"/>
    <property type="match status" value="1"/>
</dbReference>
<evidence type="ECO:0000313" key="5">
    <source>
        <dbReference type="EMBL" id="OAQ39742.1"/>
    </source>
</evidence>
<dbReference type="InterPro" id="IPR036942">
    <property type="entry name" value="Beta-barrel_TonB_sf"/>
</dbReference>
<dbReference type="STRING" id="1826909.A5893_09175"/>
<reference evidence="5" key="1">
    <citation type="submission" date="2016-04" db="EMBL/GenBank/DDBJ databases">
        <authorList>
            <person name="Evans L.H."/>
            <person name="Alamgir A."/>
            <person name="Owens N."/>
            <person name="Weber N.D."/>
            <person name="Virtaneva K."/>
            <person name="Barbian K."/>
            <person name="Babar A."/>
            <person name="Rosenke K."/>
        </authorList>
    </citation>
    <scope>NUCLEOTIDE SEQUENCE [LARGE SCALE GENOMIC DNA]</scope>
    <source>
        <strain evidence="5">CCM 8644</strain>
    </source>
</reference>
<evidence type="ECO:0000256" key="2">
    <source>
        <dbReference type="ARBA" id="ARBA00023136"/>
    </source>
</evidence>
<reference evidence="5" key="2">
    <citation type="submission" date="2016-06" db="EMBL/GenBank/DDBJ databases">
        <title>Pedobacter psychrophilus sp. nov., isolated from Antarctic fragmentary rock.</title>
        <authorList>
            <person name="Svec P."/>
        </authorList>
    </citation>
    <scope>NUCLEOTIDE SEQUENCE [LARGE SCALE GENOMIC DNA]</scope>
    <source>
        <strain evidence="5">CCM 8644</strain>
    </source>
</reference>
<evidence type="ECO:0000256" key="4">
    <source>
        <dbReference type="SAM" id="SignalP"/>
    </source>
</evidence>
<protein>
    <recommendedName>
        <fullName evidence="7">TonB-dependent receptor-like beta-barrel domain-containing protein</fullName>
    </recommendedName>
</protein>
<name>A0A179DG17_9SPHI</name>
<keyword evidence="6" id="KW-1185">Reference proteome</keyword>